<dbReference type="PANTHER" id="PTHR39639">
    <property type="entry name" value="CHROMOSOME 16, WHOLE GENOME SHOTGUN SEQUENCE"/>
    <property type="match status" value="1"/>
</dbReference>
<evidence type="ECO:0000256" key="1">
    <source>
        <dbReference type="SAM" id="MobiDB-lite"/>
    </source>
</evidence>
<organism evidence="3 4">
    <name type="scientific">Nocardiopsis metallicus</name>
    <dbReference type="NCBI Taxonomy" id="179819"/>
    <lineage>
        <taxon>Bacteria</taxon>
        <taxon>Bacillati</taxon>
        <taxon>Actinomycetota</taxon>
        <taxon>Actinomycetes</taxon>
        <taxon>Streptosporangiales</taxon>
        <taxon>Nocardiopsidaceae</taxon>
        <taxon>Nocardiopsis</taxon>
    </lineage>
</organism>
<evidence type="ECO:0000313" key="4">
    <source>
        <dbReference type="Proteomes" id="UP000579647"/>
    </source>
</evidence>
<name>A0A840WFN0_9ACTN</name>
<gene>
    <name evidence="3" type="ORF">HNR07_005360</name>
</gene>
<dbReference type="PANTHER" id="PTHR39639:SF1">
    <property type="entry name" value="DUF262 DOMAIN-CONTAINING PROTEIN"/>
    <property type="match status" value="1"/>
</dbReference>
<protein>
    <recommendedName>
        <fullName evidence="2">GmrSD restriction endonucleases N-terminal domain-containing protein</fullName>
    </recommendedName>
</protein>
<feature type="domain" description="GmrSD restriction endonucleases N-terminal" evidence="2">
    <location>
        <begin position="22"/>
        <end position="171"/>
    </location>
</feature>
<dbReference type="InterPro" id="IPR004919">
    <property type="entry name" value="GmrSD_N"/>
</dbReference>
<proteinExistence type="predicted"/>
<reference evidence="3 4" key="1">
    <citation type="submission" date="2020-08" db="EMBL/GenBank/DDBJ databases">
        <title>Sequencing the genomes of 1000 actinobacteria strains.</title>
        <authorList>
            <person name="Klenk H.-P."/>
        </authorList>
    </citation>
    <scope>NUCLEOTIDE SEQUENCE [LARGE SCALE GENOMIC DNA]</scope>
    <source>
        <strain evidence="3 4">DSM 44598</strain>
    </source>
</reference>
<sequence length="409" mass="45873">MTPEGSLAFDPQLASTPSNLTINHFFRQYAEGVLILRPPFQRNLVWNTEQQGFLVDSILRGLPVPEVYIQTETSADGSESTIVVDGQQRISACLNFIEGKIRLGGGEELGDEWRGKTFSELEEGLQRRFRSYELVARKLPSVGDNVLREIFRRLNKTVEAMEPQELRHAAYTGPFVKLIELASQNSLFSDLGLFSPKDYLRRRSDEFVAEISYAVISGAYPNKKDGLDELFLAYEKQGVPAGVIEDLERRFGRVISTLSPIASQMRRTRFRNKSDFYTLFVLLAKKAEHLPVSSEALLDILQDFSERVNTIKRGEGGSEASTGMSEVQKDQAASAYLRSVERAASDRLSRVRREEALDRVLSGVVQEGAESALSSSDAYWVLEGSGSESEDMQNESEERDHVREVLLGE</sequence>
<dbReference type="AlphaFoldDB" id="A0A840WFN0"/>
<dbReference type="Proteomes" id="UP000579647">
    <property type="component" value="Unassembled WGS sequence"/>
</dbReference>
<feature type="compositionally biased region" description="Basic and acidic residues" evidence="1">
    <location>
        <begin position="396"/>
        <end position="409"/>
    </location>
</feature>
<evidence type="ECO:0000313" key="3">
    <source>
        <dbReference type="EMBL" id="MBB5494223.1"/>
    </source>
</evidence>
<evidence type="ECO:0000259" key="2">
    <source>
        <dbReference type="Pfam" id="PF03235"/>
    </source>
</evidence>
<comment type="caution">
    <text evidence="3">The sequence shown here is derived from an EMBL/GenBank/DDBJ whole genome shotgun (WGS) entry which is preliminary data.</text>
</comment>
<feature type="region of interest" description="Disordered" evidence="1">
    <location>
        <begin position="384"/>
        <end position="409"/>
    </location>
</feature>
<keyword evidence="4" id="KW-1185">Reference proteome</keyword>
<dbReference type="RefSeq" id="WP_184367368.1">
    <property type="nucleotide sequence ID" value="NZ_BAAAKM010000112.1"/>
</dbReference>
<accession>A0A840WFN0</accession>
<dbReference type="Pfam" id="PF03235">
    <property type="entry name" value="GmrSD_N"/>
    <property type="match status" value="1"/>
</dbReference>
<dbReference type="EMBL" id="JACHDO010000001">
    <property type="protein sequence ID" value="MBB5494223.1"/>
    <property type="molecule type" value="Genomic_DNA"/>
</dbReference>